<gene>
    <name evidence="2" type="ORF">GCM10011578_088090</name>
</gene>
<reference evidence="2" key="2">
    <citation type="submission" date="2020-09" db="EMBL/GenBank/DDBJ databases">
        <authorList>
            <person name="Sun Q."/>
            <person name="Zhou Y."/>
        </authorList>
    </citation>
    <scope>NUCLEOTIDE SEQUENCE</scope>
    <source>
        <strain evidence="2">CGMCC 4.7110</strain>
    </source>
</reference>
<accession>A0A917XMV5</accession>
<feature type="compositionally biased region" description="Low complexity" evidence="1">
    <location>
        <begin position="159"/>
        <end position="169"/>
    </location>
</feature>
<dbReference type="AlphaFoldDB" id="A0A917XMV5"/>
<dbReference type="EMBL" id="BMML01000032">
    <property type="protein sequence ID" value="GGN40578.1"/>
    <property type="molecule type" value="Genomic_DNA"/>
</dbReference>
<reference evidence="2" key="1">
    <citation type="journal article" date="2014" name="Int. J. Syst. Evol. Microbiol.">
        <title>Complete genome sequence of Corynebacterium casei LMG S-19264T (=DSM 44701T), isolated from a smear-ripened cheese.</title>
        <authorList>
            <consortium name="US DOE Joint Genome Institute (JGI-PGF)"/>
            <person name="Walter F."/>
            <person name="Albersmeier A."/>
            <person name="Kalinowski J."/>
            <person name="Ruckert C."/>
        </authorList>
    </citation>
    <scope>NUCLEOTIDE SEQUENCE</scope>
    <source>
        <strain evidence="2">CGMCC 4.7110</strain>
    </source>
</reference>
<sequence length="217" mass="24019">MGEIDGRARLTAEAHGGEAGEVLPEVDRLNPCGGPRHAAGKPTHRSDALDLFGDQDTGTLRQQCDQRDTSTQLSTVLVADHILGPYRITKSAFRPDGMSTCDLDLAINLWDGKTYYYERVRSELVCADLTDNYTDVAVHCATRFPLRARSPAYFHRKGSTTSSDRSSSTPRRRTSTPPLATAGCPNRPMSRTRPPDRPLRRQQRRSATGLRQDSHPS</sequence>
<name>A0A917XMV5_9ACTN</name>
<dbReference type="Proteomes" id="UP000653411">
    <property type="component" value="Unassembled WGS sequence"/>
</dbReference>
<evidence type="ECO:0000313" key="2">
    <source>
        <dbReference type="EMBL" id="GGN40578.1"/>
    </source>
</evidence>
<keyword evidence="3" id="KW-1185">Reference proteome</keyword>
<proteinExistence type="predicted"/>
<evidence type="ECO:0000313" key="3">
    <source>
        <dbReference type="Proteomes" id="UP000653411"/>
    </source>
</evidence>
<feature type="region of interest" description="Disordered" evidence="1">
    <location>
        <begin position="155"/>
        <end position="217"/>
    </location>
</feature>
<evidence type="ECO:0000256" key="1">
    <source>
        <dbReference type="SAM" id="MobiDB-lite"/>
    </source>
</evidence>
<comment type="caution">
    <text evidence="2">The sequence shown here is derived from an EMBL/GenBank/DDBJ whole genome shotgun (WGS) entry which is preliminary data.</text>
</comment>
<feature type="compositionally biased region" description="Basic and acidic residues" evidence="1">
    <location>
        <begin position="1"/>
        <end position="18"/>
    </location>
</feature>
<feature type="region of interest" description="Disordered" evidence="1">
    <location>
        <begin position="1"/>
        <end position="20"/>
    </location>
</feature>
<organism evidence="2 3">
    <name type="scientific">Streptomyces fuscichromogenes</name>
    <dbReference type="NCBI Taxonomy" id="1324013"/>
    <lineage>
        <taxon>Bacteria</taxon>
        <taxon>Bacillati</taxon>
        <taxon>Actinomycetota</taxon>
        <taxon>Actinomycetes</taxon>
        <taxon>Kitasatosporales</taxon>
        <taxon>Streptomycetaceae</taxon>
        <taxon>Streptomyces</taxon>
    </lineage>
</organism>
<protein>
    <submittedName>
        <fullName evidence="2">Uncharacterized protein</fullName>
    </submittedName>
</protein>